<evidence type="ECO:0000256" key="9">
    <source>
        <dbReference type="ARBA" id="ARBA00022842"/>
    </source>
</evidence>
<evidence type="ECO:0000256" key="16">
    <source>
        <dbReference type="ARBA" id="ARBA00048493"/>
    </source>
</evidence>
<dbReference type="Gene3D" id="3.90.550.10">
    <property type="entry name" value="Spore Coat Polysaccharide Biosynthesis Protein SpsA, Chain A"/>
    <property type="match status" value="1"/>
</dbReference>
<dbReference type="Gene3D" id="2.160.10.10">
    <property type="entry name" value="Hexapeptide repeat proteins"/>
    <property type="match status" value="1"/>
</dbReference>
<dbReference type="Pfam" id="PF00132">
    <property type="entry name" value="Hexapep"/>
    <property type="match status" value="2"/>
</dbReference>
<keyword evidence="14 18" id="KW-0961">Cell wall biogenesis/degradation</keyword>
<dbReference type="CDD" id="cd02540">
    <property type="entry name" value="GT2_GlmU_N_bac"/>
    <property type="match status" value="1"/>
</dbReference>
<keyword evidence="6 18" id="KW-0548">Nucleotidyltransferase</keyword>
<evidence type="ECO:0000256" key="5">
    <source>
        <dbReference type="ARBA" id="ARBA00022679"/>
    </source>
</evidence>
<feature type="binding site" evidence="18">
    <location>
        <position position="24"/>
    </location>
    <ligand>
        <name>UDP-N-acetyl-alpha-D-glucosamine</name>
        <dbReference type="ChEBI" id="CHEBI:57705"/>
    </ligand>
</feature>
<comment type="pathway">
    <text evidence="18">Nucleotide-sugar biosynthesis; UDP-N-acetyl-alpha-D-glucosamine biosynthesis; N-acetyl-alpha-D-glucosamine 1-phosphate from alpha-D-glucosamine 6-phosphate (route II): step 2/2.</text>
</comment>
<comment type="cofactor">
    <cofactor evidence="18">
        <name>Mg(2+)</name>
        <dbReference type="ChEBI" id="CHEBI:18420"/>
    </cofactor>
    <text evidence="18">Binds 1 Mg(2+) ion per subunit.</text>
</comment>
<comment type="similarity">
    <text evidence="2 18">In the C-terminal section; belongs to the transferase hexapeptide repeat family.</text>
</comment>
<proteinExistence type="inferred from homology"/>
<feature type="binding site" evidence="18">
    <location>
        <position position="443"/>
    </location>
    <ligand>
        <name>acetyl-CoA</name>
        <dbReference type="ChEBI" id="CHEBI:57288"/>
    </ligand>
</feature>
<reference evidence="20 21" key="1">
    <citation type="submission" date="2016-03" db="EMBL/GenBank/DDBJ databases">
        <title>Genome sequencing of Psychrobacter alimentarius PAMC 27889.</title>
        <authorList>
            <person name="Lee J."/>
            <person name="Kim O.-S."/>
        </authorList>
    </citation>
    <scope>NUCLEOTIDE SEQUENCE [LARGE SCALE GENOMIC DNA]</scope>
    <source>
        <strain evidence="20 21">PAMC 27889</strain>
    </source>
</reference>
<dbReference type="EC" id="2.3.1.157" evidence="18"/>
<dbReference type="PANTHER" id="PTHR43584:SF3">
    <property type="entry name" value="BIFUNCTIONAL PROTEIN GLMU"/>
    <property type="match status" value="1"/>
</dbReference>
<sequence length="458" mass="48771">MTSPLSVIILAAGKGTRMQSAKPKVLQTLAGKSLLGHVLDTCHKLTVDETIIVHGFGGDQVKSEITTQYEHSSITWVAQTEQLGTGHAVKVTLSDLPKEGQSLILYGDVPLVSCQTLSALKTANTDGMSMLTLTVDNPFGLGRIKRSEEGHITAIVEQKDADADEQNIQEINSGIYCVDNALLHKYLPELSNDNAQQEYYLTDIVKMAVADGITIAAIEPGHTFEIEGVNNRQQLASLERTWQSKLVADLQEAGVQFADPTRVDIRGTLTAGQDVFVDVGVVFEGDCTLGDNVYIEAGCIIKNAQIGNACHLKPYCVIDGANIGTGVDIGPFAHLRPQTLLSDNSKVGNFVEIKKSTIGQGSKVNHLSYIGDATVGTGVNIGAGVITCNYDGINKSPTLINDNAFIGSNASLVAPVTIGETATVAAGSVITKDVDANALAFGRARQTQKEHYQRPAKK</sequence>
<feature type="active site" description="Proton acceptor" evidence="18">
    <location>
        <position position="366"/>
    </location>
</feature>
<evidence type="ECO:0000256" key="11">
    <source>
        <dbReference type="ARBA" id="ARBA00022984"/>
    </source>
</evidence>
<organism evidence="20 21">
    <name type="scientific">Psychrobacter alimentarius</name>
    <dbReference type="NCBI Taxonomy" id="261164"/>
    <lineage>
        <taxon>Bacteria</taxon>
        <taxon>Pseudomonadati</taxon>
        <taxon>Pseudomonadota</taxon>
        <taxon>Gammaproteobacteria</taxon>
        <taxon>Moraxellales</taxon>
        <taxon>Moraxellaceae</taxon>
        <taxon>Psychrobacter</taxon>
    </lineage>
</organism>
<feature type="binding site" evidence="18">
    <location>
        <position position="79"/>
    </location>
    <ligand>
        <name>UDP-N-acetyl-alpha-D-glucosamine</name>
        <dbReference type="ChEBI" id="CHEBI:57705"/>
    </ligand>
</feature>
<dbReference type="PANTHER" id="PTHR43584">
    <property type="entry name" value="NUCLEOTIDYL TRANSFERASE"/>
    <property type="match status" value="1"/>
</dbReference>
<dbReference type="InterPro" id="IPR025877">
    <property type="entry name" value="MobA-like_NTP_Trfase"/>
</dbReference>
<comment type="subunit">
    <text evidence="18">Homotrimer.</text>
</comment>
<dbReference type="CDD" id="cd03353">
    <property type="entry name" value="LbH_GlmU_C"/>
    <property type="match status" value="1"/>
</dbReference>
<protein>
    <recommendedName>
        <fullName evidence="18">Bifunctional protein GlmU</fullName>
    </recommendedName>
    <domain>
        <recommendedName>
            <fullName evidence="18">UDP-N-acetylglucosamine pyrophosphorylase</fullName>
            <ecNumber evidence="18">2.7.7.23</ecNumber>
        </recommendedName>
        <alternativeName>
            <fullName evidence="18">N-acetylglucosamine-1-phosphate uridyltransferase</fullName>
        </alternativeName>
    </domain>
    <domain>
        <recommendedName>
            <fullName evidence="18">Glucosamine-1-phosphate N-acetyltransferase</fullName>
            <ecNumber evidence="18">2.3.1.157</ecNumber>
        </recommendedName>
    </domain>
</protein>
<keyword evidence="10 18" id="KW-0133">Cell shape</keyword>
<dbReference type="HAMAP" id="MF_01631">
    <property type="entry name" value="GlmU"/>
    <property type="match status" value="1"/>
</dbReference>
<evidence type="ECO:0000313" key="21">
    <source>
        <dbReference type="Proteomes" id="UP000076104"/>
    </source>
</evidence>
<evidence type="ECO:0000256" key="10">
    <source>
        <dbReference type="ARBA" id="ARBA00022960"/>
    </source>
</evidence>
<dbReference type="NCBIfam" id="TIGR01173">
    <property type="entry name" value="glmU"/>
    <property type="match status" value="1"/>
</dbReference>
<comment type="subcellular location">
    <subcellularLocation>
        <location evidence="1 18">Cytoplasm</location>
    </subcellularLocation>
</comment>
<evidence type="ECO:0000256" key="6">
    <source>
        <dbReference type="ARBA" id="ARBA00022695"/>
    </source>
</evidence>
<evidence type="ECO:0000256" key="15">
    <source>
        <dbReference type="ARBA" id="ARBA00048247"/>
    </source>
</evidence>
<accession>A0ABN4N6U0</accession>
<evidence type="ECO:0000256" key="1">
    <source>
        <dbReference type="ARBA" id="ARBA00004496"/>
    </source>
</evidence>
<comment type="function">
    <text evidence="17 18">Catalyzes the last two sequential reactions in the de novo biosynthetic pathway for UDP-N-acetylglucosamine (UDP-GlcNAc). The C-terminal domain catalyzes the transfer of acetyl group from acetyl coenzyme A to glucosamine-1-phosphate (GlcN-1-P) to produce N-acetylglucosamine-1-phosphate (GlcNAc-1-P), which is converted into UDP-GlcNAc by the transfer of uridine 5-monophosphate (from uridine 5-triphosphate), a reaction catalyzed by the N-terminal domain.</text>
</comment>
<comment type="similarity">
    <text evidence="3 18">In the N-terminal section; belongs to the N-acetylglucosamine-1-phosphate uridyltransferase family.</text>
</comment>
<dbReference type="Proteomes" id="UP000076104">
    <property type="component" value="Chromosome"/>
</dbReference>
<keyword evidence="11 18" id="KW-0573">Peptidoglycan synthesis</keyword>
<feature type="region of interest" description="N-acetyltransferase" evidence="18">
    <location>
        <begin position="254"/>
        <end position="458"/>
    </location>
</feature>
<evidence type="ECO:0000256" key="12">
    <source>
        <dbReference type="ARBA" id="ARBA00023268"/>
    </source>
</evidence>
<dbReference type="RefSeq" id="WP_062845691.1">
    <property type="nucleotide sequence ID" value="NZ_CP014945.1"/>
</dbReference>
<keyword evidence="13 18" id="KW-0012">Acyltransferase</keyword>
<feature type="binding site" evidence="18">
    <location>
        <position position="336"/>
    </location>
    <ligand>
        <name>UDP-N-acetyl-alpha-D-glucosamine</name>
        <dbReference type="ChEBI" id="CHEBI:57705"/>
    </ligand>
</feature>
<dbReference type="InterPro" id="IPR050065">
    <property type="entry name" value="GlmU-like"/>
</dbReference>
<dbReference type="InterPro" id="IPR005882">
    <property type="entry name" value="Bifunctional_GlmU"/>
</dbReference>
<evidence type="ECO:0000256" key="8">
    <source>
        <dbReference type="ARBA" id="ARBA00022737"/>
    </source>
</evidence>
<dbReference type="InterPro" id="IPR029044">
    <property type="entry name" value="Nucleotide-diphossugar_trans"/>
</dbReference>
<feature type="binding site" evidence="18">
    <location>
        <begin position="10"/>
        <end position="13"/>
    </location>
    <ligand>
        <name>UDP-N-acetyl-alpha-D-glucosamine</name>
        <dbReference type="ChEBI" id="CHEBI:57705"/>
    </ligand>
</feature>
<comment type="catalytic activity">
    <reaction evidence="15 18">
        <text>alpha-D-glucosamine 1-phosphate + acetyl-CoA = N-acetyl-alpha-D-glucosamine 1-phosphate + CoA + H(+)</text>
        <dbReference type="Rhea" id="RHEA:13725"/>
        <dbReference type="ChEBI" id="CHEBI:15378"/>
        <dbReference type="ChEBI" id="CHEBI:57287"/>
        <dbReference type="ChEBI" id="CHEBI:57288"/>
        <dbReference type="ChEBI" id="CHEBI:57776"/>
        <dbReference type="ChEBI" id="CHEBI:58516"/>
        <dbReference type="EC" id="2.3.1.157"/>
    </reaction>
</comment>
<evidence type="ECO:0000256" key="14">
    <source>
        <dbReference type="ARBA" id="ARBA00023316"/>
    </source>
</evidence>
<dbReference type="SUPFAM" id="SSF53448">
    <property type="entry name" value="Nucleotide-diphospho-sugar transferases"/>
    <property type="match status" value="1"/>
</dbReference>
<dbReference type="InterPro" id="IPR011004">
    <property type="entry name" value="Trimer_LpxA-like_sf"/>
</dbReference>
<feature type="binding site" evidence="18">
    <location>
        <position position="230"/>
    </location>
    <ligand>
        <name>Mg(2+)</name>
        <dbReference type="ChEBI" id="CHEBI:18420"/>
    </ligand>
</feature>
<dbReference type="PROSITE" id="PS00101">
    <property type="entry name" value="HEXAPEP_TRANSFERASES"/>
    <property type="match status" value="1"/>
</dbReference>
<feature type="binding site" evidence="18">
    <location>
        <position position="383"/>
    </location>
    <ligand>
        <name>acetyl-CoA</name>
        <dbReference type="ChEBI" id="CHEBI:57288"/>
    </ligand>
</feature>
<dbReference type="InterPro" id="IPR038009">
    <property type="entry name" value="GlmU_C_LbH"/>
</dbReference>
<feature type="binding site" evidence="18">
    <location>
        <position position="157"/>
    </location>
    <ligand>
        <name>UDP-N-acetyl-alpha-D-glucosamine</name>
        <dbReference type="ChEBI" id="CHEBI:57705"/>
    </ligand>
</feature>
<gene>
    <name evidence="18" type="primary">glmU</name>
    <name evidence="20" type="ORF">A3K91_2641</name>
</gene>
<comment type="pathway">
    <text evidence="18">Nucleotide-sugar biosynthesis; UDP-N-acetyl-alpha-D-glucosamine biosynthesis; UDP-N-acetyl-alpha-D-glucosamine from N-acetyl-alpha-D-glucosamine 1-phosphate: step 1/1.</text>
</comment>
<evidence type="ECO:0000256" key="13">
    <source>
        <dbReference type="ARBA" id="ARBA00023315"/>
    </source>
</evidence>
<feature type="binding site" evidence="18">
    <location>
        <begin position="389"/>
        <end position="390"/>
    </location>
    <ligand>
        <name>acetyl-CoA</name>
        <dbReference type="ChEBI" id="CHEBI:57288"/>
    </ligand>
</feature>
<feature type="binding site" evidence="18">
    <location>
        <position position="172"/>
    </location>
    <ligand>
        <name>UDP-N-acetyl-alpha-D-glucosamine</name>
        <dbReference type="ChEBI" id="CHEBI:57705"/>
    </ligand>
</feature>
<keyword evidence="7 18" id="KW-0479">Metal-binding</keyword>
<feature type="binding site" evidence="18">
    <location>
        <position position="369"/>
    </location>
    <ligand>
        <name>UDP-N-acetyl-alpha-D-glucosamine</name>
        <dbReference type="ChEBI" id="CHEBI:57705"/>
    </ligand>
</feature>
<keyword evidence="5 18" id="KW-0808">Transferase</keyword>
<feature type="binding site" evidence="18">
    <location>
        <begin position="106"/>
        <end position="108"/>
    </location>
    <ligand>
        <name>UDP-N-acetyl-alpha-D-glucosamine</name>
        <dbReference type="ChEBI" id="CHEBI:57705"/>
    </ligand>
</feature>
<dbReference type="EC" id="2.7.7.23" evidence="18"/>
<dbReference type="GeneID" id="33060180"/>
<feature type="binding site" evidence="18">
    <location>
        <begin position="84"/>
        <end position="85"/>
    </location>
    <ligand>
        <name>UDP-N-acetyl-alpha-D-glucosamine</name>
        <dbReference type="ChEBI" id="CHEBI:57705"/>
    </ligand>
</feature>
<dbReference type="InterPro" id="IPR001451">
    <property type="entry name" value="Hexapep"/>
</dbReference>
<evidence type="ECO:0000256" key="7">
    <source>
        <dbReference type="ARBA" id="ARBA00022723"/>
    </source>
</evidence>
<comment type="catalytic activity">
    <reaction evidence="16 18">
        <text>N-acetyl-alpha-D-glucosamine 1-phosphate + UTP + H(+) = UDP-N-acetyl-alpha-D-glucosamine + diphosphate</text>
        <dbReference type="Rhea" id="RHEA:13509"/>
        <dbReference type="ChEBI" id="CHEBI:15378"/>
        <dbReference type="ChEBI" id="CHEBI:33019"/>
        <dbReference type="ChEBI" id="CHEBI:46398"/>
        <dbReference type="ChEBI" id="CHEBI:57705"/>
        <dbReference type="ChEBI" id="CHEBI:57776"/>
        <dbReference type="EC" id="2.7.7.23"/>
    </reaction>
</comment>
<dbReference type="Pfam" id="PF12804">
    <property type="entry name" value="NTP_transf_3"/>
    <property type="match status" value="1"/>
</dbReference>
<feature type="binding site" evidence="18">
    <location>
        <position position="142"/>
    </location>
    <ligand>
        <name>UDP-N-acetyl-alpha-D-glucosamine</name>
        <dbReference type="ChEBI" id="CHEBI:57705"/>
    </ligand>
</feature>
<keyword evidence="8 18" id="KW-0677">Repeat</keyword>
<feature type="binding site" evidence="18">
    <location>
        <position position="354"/>
    </location>
    <ligand>
        <name>UDP-N-acetyl-alpha-D-glucosamine</name>
        <dbReference type="ChEBI" id="CHEBI:57705"/>
    </ligand>
</feature>
<evidence type="ECO:0000259" key="19">
    <source>
        <dbReference type="Pfam" id="PF12804"/>
    </source>
</evidence>
<feature type="domain" description="MobA-like NTP transferase" evidence="19">
    <location>
        <begin position="7"/>
        <end position="123"/>
    </location>
</feature>
<evidence type="ECO:0000256" key="3">
    <source>
        <dbReference type="ARBA" id="ARBA00007947"/>
    </source>
</evidence>
<feature type="binding site" evidence="18">
    <location>
        <position position="408"/>
    </location>
    <ligand>
        <name>acetyl-CoA</name>
        <dbReference type="ChEBI" id="CHEBI:57288"/>
    </ligand>
</feature>
<dbReference type="EMBL" id="CP014945">
    <property type="protein sequence ID" value="AMT98211.1"/>
    <property type="molecule type" value="Genomic_DNA"/>
</dbReference>
<feature type="region of interest" description="Linker" evidence="18">
    <location>
        <begin position="233"/>
        <end position="253"/>
    </location>
</feature>
<evidence type="ECO:0000313" key="20">
    <source>
        <dbReference type="EMBL" id="AMT98211.1"/>
    </source>
</evidence>
<feature type="binding site" evidence="18">
    <location>
        <position position="426"/>
    </location>
    <ligand>
        <name>acetyl-CoA</name>
        <dbReference type="ChEBI" id="CHEBI:57288"/>
    </ligand>
</feature>
<feature type="binding site" evidence="18">
    <location>
        <position position="380"/>
    </location>
    <ligand>
        <name>UDP-N-acetyl-alpha-D-glucosamine</name>
        <dbReference type="ChEBI" id="CHEBI:57705"/>
    </ligand>
</feature>
<evidence type="ECO:0000256" key="18">
    <source>
        <dbReference type="HAMAP-Rule" id="MF_01631"/>
    </source>
</evidence>
<keyword evidence="12 18" id="KW-0511">Multifunctional enzyme</keyword>
<dbReference type="SUPFAM" id="SSF51161">
    <property type="entry name" value="Trimeric LpxA-like enzymes"/>
    <property type="match status" value="1"/>
</dbReference>
<keyword evidence="4 18" id="KW-0963">Cytoplasm</keyword>
<dbReference type="InterPro" id="IPR018357">
    <property type="entry name" value="Hexapep_transf_CS"/>
</dbReference>
<name>A0ABN4N6U0_9GAMM</name>
<feature type="binding site" evidence="18">
    <location>
        <position position="230"/>
    </location>
    <ligand>
        <name>UDP-N-acetyl-alpha-D-glucosamine</name>
        <dbReference type="ChEBI" id="CHEBI:57705"/>
    </ligand>
</feature>
<evidence type="ECO:0000256" key="4">
    <source>
        <dbReference type="ARBA" id="ARBA00022490"/>
    </source>
</evidence>
<evidence type="ECO:0000256" key="17">
    <source>
        <dbReference type="ARBA" id="ARBA00049628"/>
    </source>
</evidence>
<keyword evidence="21" id="KW-1185">Reference proteome</keyword>
<feature type="binding site" evidence="18">
    <location>
        <position position="108"/>
    </location>
    <ligand>
        <name>Mg(2+)</name>
        <dbReference type="ChEBI" id="CHEBI:18420"/>
    </ligand>
</feature>
<evidence type="ECO:0000256" key="2">
    <source>
        <dbReference type="ARBA" id="ARBA00007707"/>
    </source>
</evidence>
<comment type="pathway">
    <text evidence="18">Bacterial outer membrane biogenesis; LPS lipid A biosynthesis.</text>
</comment>
<feature type="region of interest" description="Pyrophosphorylase" evidence="18">
    <location>
        <begin position="1"/>
        <end position="232"/>
    </location>
</feature>
<keyword evidence="9 18" id="KW-0460">Magnesium</keyword>